<dbReference type="PANTHER" id="PTHR10986">
    <property type="entry name" value="39S RIBOSOMAL PROTEIN L20"/>
    <property type="match status" value="1"/>
</dbReference>
<protein>
    <recommendedName>
        <fullName evidence="6 7">Large ribosomal subunit protein bL20</fullName>
    </recommendedName>
</protein>
<dbReference type="PATRIC" id="fig|1618350.3.peg.407"/>
<evidence type="ECO:0000313" key="9">
    <source>
        <dbReference type="EMBL" id="KKP69982.1"/>
    </source>
</evidence>
<dbReference type="Gene3D" id="1.10.1900.20">
    <property type="entry name" value="Ribosomal protein L20"/>
    <property type="match status" value="1"/>
</dbReference>
<dbReference type="AlphaFoldDB" id="A0A0G0ERI8"/>
<dbReference type="GO" id="GO:1990904">
    <property type="term" value="C:ribonucleoprotein complex"/>
    <property type="evidence" value="ECO:0007669"/>
    <property type="project" value="UniProtKB-KW"/>
</dbReference>
<keyword evidence="2 7" id="KW-0699">rRNA-binding</keyword>
<proteinExistence type="inferred from homology"/>
<keyword evidence="4 7" id="KW-0689">Ribosomal protein</keyword>
<comment type="function">
    <text evidence="7 8">Binds directly to 23S ribosomal RNA and is necessary for the in vitro assembly process of the 50S ribosomal subunit. It is not involved in the protein synthesizing functions of that subunit.</text>
</comment>
<dbReference type="PRINTS" id="PR00062">
    <property type="entry name" value="RIBOSOMALL20"/>
</dbReference>
<organism evidence="9 10">
    <name type="scientific">candidate division CPR3 bacterium GW2011_GWF2_35_18</name>
    <dbReference type="NCBI Taxonomy" id="1618350"/>
    <lineage>
        <taxon>Bacteria</taxon>
        <taxon>Bacteria division CPR3</taxon>
    </lineage>
</organism>
<dbReference type="Pfam" id="PF00453">
    <property type="entry name" value="Ribosomal_L20"/>
    <property type="match status" value="1"/>
</dbReference>
<dbReference type="InterPro" id="IPR035566">
    <property type="entry name" value="Ribosomal_protein_bL20_C"/>
</dbReference>
<comment type="similarity">
    <text evidence="1 7 8">Belongs to the bacterial ribosomal protein bL20 family.</text>
</comment>
<evidence type="ECO:0000256" key="6">
    <source>
        <dbReference type="ARBA" id="ARBA00035172"/>
    </source>
</evidence>
<dbReference type="CDD" id="cd07026">
    <property type="entry name" value="Ribosomal_L20"/>
    <property type="match status" value="1"/>
</dbReference>
<dbReference type="EMBL" id="LBQB01000002">
    <property type="protein sequence ID" value="KKP69982.1"/>
    <property type="molecule type" value="Genomic_DNA"/>
</dbReference>
<dbReference type="InterPro" id="IPR049946">
    <property type="entry name" value="RIBOSOMAL_L20_CS"/>
</dbReference>
<dbReference type="FunFam" id="1.10.1900.20:FF:000001">
    <property type="entry name" value="50S ribosomal protein L20"/>
    <property type="match status" value="1"/>
</dbReference>
<dbReference type="NCBIfam" id="TIGR01032">
    <property type="entry name" value="rplT_bact"/>
    <property type="match status" value="1"/>
</dbReference>
<dbReference type="PROSITE" id="PS00937">
    <property type="entry name" value="RIBOSOMAL_L20"/>
    <property type="match status" value="1"/>
</dbReference>
<dbReference type="GO" id="GO:0000027">
    <property type="term" value="P:ribosomal large subunit assembly"/>
    <property type="evidence" value="ECO:0007669"/>
    <property type="project" value="UniProtKB-UniRule"/>
</dbReference>
<evidence type="ECO:0000256" key="1">
    <source>
        <dbReference type="ARBA" id="ARBA00007698"/>
    </source>
</evidence>
<dbReference type="GO" id="GO:0005840">
    <property type="term" value="C:ribosome"/>
    <property type="evidence" value="ECO:0007669"/>
    <property type="project" value="UniProtKB-KW"/>
</dbReference>
<sequence>MRATTKVPSHKRHTKLLKRVKGFAKSRQLVRRAKETLLKSGQNAFAGRKQRKRNVRSLWIVRLSAAVKSQGLNYSLFIKKLKDNKIILNRKILSEIAINDPKTFDKIVKKIS</sequence>
<dbReference type="STRING" id="1618350.UR67_C0002G0102"/>
<evidence type="ECO:0000256" key="2">
    <source>
        <dbReference type="ARBA" id="ARBA00022730"/>
    </source>
</evidence>
<evidence type="ECO:0000256" key="5">
    <source>
        <dbReference type="ARBA" id="ARBA00023274"/>
    </source>
</evidence>
<dbReference type="Proteomes" id="UP000034581">
    <property type="component" value="Unassembled WGS sequence"/>
</dbReference>
<dbReference type="GO" id="GO:0006412">
    <property type="term" value="P:translation"/>
    <property type="evidence" value="ECO:0007669"/>
    <property type="project" value="InterPro"/>
</dbReference>
<evidence type="ECO:0000256" key="8">
    <source>
        <dbReference type="RuleBase" id="RU000560"/>
    </source>
</evidence>
<evidence type="ECO:0000256" key="4">
    <source>
        <dbReference type="ARBA" id="ARBA00022980"/>
    </source>
</evidence>
<gene>
    <name evidence="7" type="primary">rplT</name>
    <name evidence="9" type="ORF">UR67_C0002G0102</name>
</gene>
<keyword evidence="5 7" id="KW-0687">Ribonucleoprotein</keyword>
<comment type="caution">
    <text evidence="9">The sequence shown here is derived from an EMBL/GenBank/DDBJ whole genome shotgun (WGS) entry which is preliminary data.</text>
</comment>
<keyword evidence="3 7" id="KW-0694">RNA-binding</keyword>
<dbReference type="InterPro" id="IPR005813">
    <property type="entry name" value="Ribosomal_bL20"/>
</dbReference>
<evidence type="ECO:0000256" key="7">
    <source>
        <dbReference type="HAMAP-Rule" id="MF_00382"/>
    </source>
</evidence>
<dbReference type="GO" id="GO:0019843">
    <property type="term" value="F:rRNA binding"/>
    <property type="evidence" value="ECO:0007669"/>
    <property type="project" value="UniProtKB-UniRule"/>
</dbReference>
<reference evidence="9 10" key="1">
    <citation type="journal article" date="2015" name="Nature">
        <title>rRNA introns, odd ribosomes, and small enigmatic genomes across a large radiation of phyla.</title>
        <authorList>
            <person name="Brown C.T."/>
            <person name="Hug L.A."/>
            <person name="Thomas B.C."/>
            <person name="Sharon I."/>
            <person name="Castelle C.J."/>
            <person name="Singh A."/>
            <person name="Wilkins M.J."/>
            <person name="Williams K.H."/>
            <person name="Banfield J.F."/>
        </authorList>
    </citation>
    <scope>NUCLEOTIDE SEQUENCE [LARGE SCALE GENOMIC DNA]</scope>
</reference>
<dbReference type="SUPFAM" id="SSF74731">
    <property type="entry name" value="Ribosomal protein L20"/>
    <property type="match status" value="1"/>
</dbReference>
<dbReference type="Gene3D" id="6.10.160.10">
    <property type="match status" value="1"/>
</dbReference>
<dbReference type="HAMAP" id="MF_00382">
    <property type="entry name" value="Ribosomal_bL20"/>
    <property type="match status" value="1"/>
</dbReference>
<name>A0A0G0ERI8_UNCC3</name>
<evidence type="ECO:0000256" key="3">
    <source>
        <dbReference type="ARBA" id="ARBA00022884"/>
    </source>
</evidence>
<evidence type="ECO:0000313" key="10">
    <source>
        <dbReference type="Proteomes" id="UP000034581"/>
    </source>
</evidence>
<dbReference type="GO" id="GO:0003735">
    <property type="term" value="F:structural constituent of ribosome"/>
    <property type="evidence" value="ECO:0007669"/>
    <property type="project" value="InterPro"/>
</dbReference>
<accession>A0A0G0ERI8</accession>